<proteinExistence type="predicted"/>
<dbReference type="InterPro" id="IPR029062">
    <property type="entry name" value="Class_I_gatase-like"/>
</dbReference>
<dbReference type="Proteomes" id="UP000567293">
    <property type="component" value="Unassembled WGS sequence"/>
</dbReference>
<evidence type="ECO:0000313" key="1">
    <source>
        <dbReference type="EMBL" id="MBA0087779.1"/>
    </source>
</evidence>
<dbReference type="Gene3D" id="3.20.20.80">
    <property type="entry name" value="Glycosidases"/>
    <property type="match status" value="1"/>
</dbReference>
<feature type="non-terminal residue" evidence="1">
    <location>
        <position position="674"/>
    </location>
</feature>
<accession>A0A7V8SZ42</accession>
<evidence type="ECO:0008006" key="3">
    <source>
        <dbReference type="Google" id="ProtNLM"/>
    </source>
</evidence>
<organism evidence="1 2">
    <name type="scientific">Candidatus Acidiferrum panamense</name>
    <dbReference type="NCBI Taxonomy" id="2741543"/>
    <lineage>
        <taxon>Bacteria</taxon>
        <taxon>Pseudomonadati</taxon>
        <taxon>Acidobacteriota</taxon>
        <taxon>Terriglobia</taxon>
        <taxon>Candidatus Acidiferrales</taxon>
        <taxon>Candidatus Acidiferrum</taxon>
    </lineage>
</organism>
<dbReference type="AlphaFoldDB" id="A0A7V8SZ42"/>
<name>A0A7V8SZ42_9BACT</name>
<protein>
    <recommendedName>
        <fullName evidence="3">Beta-galactosidase trimerisation domain-containing protein</fullName>
    </recommendedName>
</protein>
<dbReference type="Gene3D" id="3.40.50.880">
    <property type="match status" value="1"/>
</dbReference>
<dbReference type="SUPFAM" id="SSF52317">
    <property type="entry name" value="Class I glutamine amidotransferase-like"/>
    <property type="match status" value="1"/>
</dbReference>
<sequence length="674" mass="76489">MRRCGQINYNERDPLTMDTEAWGDYWASLKVDAVLLNGGGILAFYPTEVPYHRRSQFLGTRDLFGELVAAMKRRNIRAVARMDCNLAYEDALKAHPEWFERNQDGAPRPHAESPWLFATCMFSTYFTEQMSRIYREINQRYAIDGFFTNGWPSTGPLRVCYCENCRNLFAKLGGEPPAETDISNPLYRNYYRAYMDRIQEIWRLWDNIAREKNSQSVYVGNLGGGFDTVKDLKQLSSVAAWFNADHQGRAGETPIWNCAQQGRVAYSVMQGRTITNVSGAYSNAQPVWRHVSKSPAELTLWMAQTTASGMVPWFHWLGGSPEDNRWREVGRSFFDWLAANEAHFRNRRTIADVAVLYPQRTVAFYSRPESTRPRYRGGSVDYLQGLYYALLEGRFFFDLLHEGNLDAANLRKYRALLLPNAAYLSEAQCEAIRQYVKDGGSLLATFESSRYSEWGEPRNDFQLADVFDAHVTGDVIGPHGNSYARIEARHPVLDGFNGTALLPGAENRVPISSAVPLTLSVVPAYPAFPPEMVYPRTPRTTEPAAVFQEKGKSRIVYFAGDVDRTCWRSGNSDISQLLQNAIRWVCGPEPRVSITGEGLIEAFAWETEPGYALHLLNYANPNMTHGAIRHTYTLGAQHVRFRVGKDRAVKNVRALRSAATLKFQQQAETVRFDL</sequence>
<gene>
    <name evidence="1" type="ORF">HRJ53_22565</name>
</gene>
<dbReference type="CDD" id="cd03143">
    <property type="entry name" value="A4_beta-galactosidase_middle_domain"/>
    <property type="match status" value="1"/>
</dbReference>
<dbReference type="SUPFAM" id="SSF51445">
    <property type="entry name" value="(Trans)glycosidases"/>
    <property type="match status" value="1"/>
</dbReference>
<keyword evidence="2" id="KW-1185">Reference proteome</keyword>
<dbReference type="InterPro" id="IPR028212">
    <property type="entry name" value="GHL6"/>
</dbReference>
<dbReference type="EMBL" id="JACDQQ010002177">
    <property type="protein sequence ID" value="MBA0087779.1"/>
    <property type="molecule type" value="Genomic_DNA"/>
</dbReference>
<dbReference type="InterPro" id="IPR017853">
    <property type="entry name" value="GH"/>
</dbReference>
<reference evidence="1" key="1">
    <citation type="submission" date="2020-06" db="EMBL/GenBank/DDBJ databases">
        <title>Legume-microbial interactions unlock mineral nutrients during tropical forest succession.</title>
        <authorList>
            <person name="Epihov D.Z."/>
        </authorList>
    </citation>
    <scope>NUCLEOTIDE SEQUENCE [LARGE SCALE GENOMIC DNA]</scope>
    <source>
        <strain evidence="1">Pan2503</strain>
    </source>
</reference>
<dbReference type="Pfam" id="PF14871">
    <property type="entry name" value="GHL6"/>
    <property type="match status" value="1"/>
</dbReference>
<comment type="caution">
    <text evidence="1">The sequence shown here is derived from an EMBL/GenBank/DDBJ whole genome shotgun (WGS) entry which is preliminary data.</text>
</comment>
<evidence type="ECO:0000313" key="2">
    <source>
        <dbReference type="Proteomes" id="UP000567293"/>
    </source>
</evidence>